<dbReference type="NCBIfam" id="TIGR02480">
    <property type="entry name" value="fliN"/>
    <property type="match status" value="1"/>
</dbReference>
<dbReference type="Proteomes" id="UP000063718">
    <property type="component" value="Unassembled WGS sequence"/>
</dbReference>
<accession>A0A0S6UBN3</accession>
<dbReference type="GO" id="GO:0009425">
    <property type="term" value="C:bacterial-type flagellum basal body"/>
    <property type="evidence" value="ECO:0007669"/>
    <property type="project" value="InterPro"/>
</dbReference>
<dbReference type="InterPro" id="IPR012826">
    <property type="entry name" value="FliN"/>
</dbReference>
<evidence type="ECO:0000256" key="2">
    <source>
        <dbReference type="ARBA" id="ARBA00009226"/>
    </source>
</evidence>
<dbReference type="PANTHER" id="PTHR43484">
    <property type="match status" value="1"/>
</dbReference>
<dbReference type="GO" id="GO:0005886">
    <property type="term" value="C:plasma membrane"/>
    <property type="evidence" value="ECO:0007669"/>
    <property type="project" value="UniProtKB-SubCell"/>
</dbReference>
<organism evidence="8">
    <name type="scientific">Moorella thermoacetica Y72</name>
    <dbReference type="NCBI Taxonomy" id="1325331"/>
    <lineage>
        <taxon>Bacteria</taxon>
        <taxon>Bacillati</taxon>
        <taxon>Bacillota</taxon>
        <taxon>Clostridia</taxon>
        <taxon>Neomoorellales</taxon>
        <taxon>Neomoorellaceae</taxon>
        <taxon>Neomoorella</taxon>
    </lineage>
</organism>
<sequence>MKSLLSSRGVPKMGLTEEEIQKLLQAMEAGEDQPRVEKARFAPLQPAPAPGVTADFKRIADVPLRLKAELGRTRMTVKEILDLKDGSVIVLDKLAGEPVDLLVNDIPLAKGEVVVINDAFGVRINSLAAVEEEGQS</sequence>
<comment type="similarity">
    <text evidence="2">Belongs to the FliN/MopA/SpaO family.</text>
</comment>
<evidence type="ECO:0000256" key="3">
    <source>
        <dbReference type="ARBA" id="ARBA00022475"/>
    </source>
</evidence>
<proteinExistence type="inferred from homology"/>
<feature type="domain" description="Flagellar motor switch protein FliN-like C-terminal" evidence="7">
    <location>
        <begin position="58"/>
        <end position="127"/>
    </location>
</feature>
<dbReference type="EMBL" id="DF238840">
    <property type="protein sequence ID" value="GAF26497.1"/>
    <property type="molecule type" value="Genomic_DNA"/>
</dbReference>
<dbReference type="SUPFAM" id="SSF101801">
    <property type="entry name" value="Surface presentation of antigens (SPOA)"/>
    <property type="match status" value="1"/>
</dbReference>
<keyword evidence="5" id="KW-0283">Flagellar rotation</keyword>
<evidence type="ECO:0000256" key="1">
    <source>
        <dbReference type="ARBA" id="ARBA00004413"/>
    </source>
</evidence>
<dbReference type="GO" id="GO:0003774">
    <property type="term" value="F:cytoskeletal motor activity"/>
    <property type="evidence" value="ECO:0007669"/>
    <property type="project" value="InterPro"/>
</dbReference>
<name>A0A0S6UBN3_NEOTH</name>
<dbReference type="InterPro" id="IPR001543">
    <property type="entry name" value="FliN-like_C"/>
</dbReference>
<keyword evidence="8" id="KW-0969">Cilium</keyword>
<gene>
    <name evidence="8" type="ORF">MTY_1837</name>
</gene>
<dbReference type="PANTHER" id="PTHR43484:SF1">
    <property type="entry name" value="FLAGELLAR MOTOR SWITCH PROTEIN FLIN"/>
    <property type="match status" value="1"/>
</dbReference>
<keyword evidence="8" id="KW-0966">Cell projection</keyword>
<dbReference type="GO" id="GO:0071973">
    <property type="term" value="P:bacterial-type flagellum-dependent cell motility"/>
    <property type="evidence" value="ECO:0007669"/>
    <property type="project" value="InterPro"/>
</dbReference>
<comment type="subcellular location">
    <subcellularLocation>
        <location evidence="1">Cell membrane</location>
        <topology evidence="1">Peripheral membrane protein</topology>
        <orientation evidence="1">Cytoplasmic side</orientation>
    </subcellularLocation>
</comment>
<dbReference type="InterPro" id="IPR001172">
    <property type="entry name" value="FliN_T3SS_HrcQb"/>
</dbReference>
<keyword evidence="8" id="KW-0282">Flagellum</keyword>
<dbReference type="Pfam" id="PF01052">
    <property type="entry name" value="FliMN_C"/>
    <property type="match status" value="1"/>
</dbReference>
<keyword evidence="6" id="KW-0472">Membrane</keyword>
<evidence type="ECO:0000256" key="5">
    <source>
        <dbReference type="ARBA" id="ARBA00022779"/>
    </source>
</evidence>
<dbReference type="PRINTS" id="PR00956">
    <property type="entry name" value="FLGMOTORFLIN"/>
</dbReference>
<evidence type="ECO:0000256" key="4">
    <source>
        <dbReference type="ARBA" id="ARBA00022500"/>
    </source>
</evidence>
<evidence type="ECO:0000256" key="6">
    <source>
        <dbReference type="ARBA" id="ARBA00023136"/>
    </source>
</evidence>
<keyword evidence="4" id="KW-0145">Chemotaxis</keyword>
<dbReference type="InterPro" id="IPR051469">
    <property type="entry name" value="FliN/MopA/SpaO"/>
</dbReference>
<dbReference type="Gene3D" id="2.30.330.10">
    <property type="entry name" value="SpoA-like"/>
    <property type="match status" value="1"/>
</dbReference>
<evidence type="ECO:0000313" key="8">
    <source>
        <dbReference type="EMBL" id="GAF26497.1"/>
    </source>
</evidence>
<dbReference type="GO" id="GO:0006935">
    <property type="term" value="P:chemotaxis"/>
    <property type="evidence" value="ECO:0007669"/>
    <property type="project" value="UniProtKB-KW"/>
</dbReference>
<evidence type="ECO:0000259" key="7">
    <source>
        <dbReference type="Pfam" id="PF01052"/>
    </source>
</evidence>
<protein>
    <submittedName>
        <fullName evidence="8">Flagellar motor switch/type III secretory pathway protein</fullName>
    </submittedName>
</protein>
<dbReference type="AlphaFoldDB" id="A0A0S6UBN3"/>
<reference evidence="8" key="1">
    <citation type="journal article" date="2014" name="Gene">
        <title>Genome-guided analysis of transformation efficiency and carbon dioxide assimilation by Moorella thermoacetica Y72.</title>
        <authorList>
            <person name="Tsukahara K."/>
            <person name="Kita A."/>
            <person name="Nakashimada Y."/>
            <person name="Hoshino T."/>
            <person name="Murakami K."/>
        </authorList>
    </citation>
    <scope>NUCLEOTIDE SEQUENCE [LARGE SCALE GENOMIC DNA]</scope>
    <source>
        <strain evidence="8">Y72</strain>
    </source>
</reference>
<dbReference type="InterPro" id="IPR036429">
    <property type="entry name" value="SpoA-like_sf"/>
</dbReference>
<keyword evidence="3" id="KW-1003">Cell membrane</keyword>